<organism evidence="2 3">
    <name type="scientific">Aphis craccivora</name>
    <name type="common">Cowpea aphid</name>
    <dbReference type="NCBI Taxonomy" id="307492"/>
    <lineage>
        <taxon>Eukaryota</taxon>
        <taxon>Metazoa</taxon>
        <taxon>Ecdysozoa</taxon>
        <taxon>Arthropoda</taxon>
        <taxon>Hexapoda</taxon>
        <taxon>Insecta</taxon>
        <taxon>Pterygota</taxon>
        <taxon>Neoptera</taxon>
        <taxon>Paraneoptera</taxon>
        <taxon>Hemiptera</taxon>
        <taxon>Sternorrhyncha</taxon>
        <taxon>Aphidomorpha</taxon>
        <taxon>Aphidoidea</taxon>
        <taxon>Aphididae</taxon>
        <taxon>Aphidini</taxon>
        <taxon>Aphis</taxon>
        <taxon>Aphis</taxon>
    </lineage>
</organism>
<name>A0A6G0W170_APHCR</name>
<dbReference type="AlphaFoldDB" id="A0A6G0W170"/>
<sequence>MLLKPHNKKRGRKPAINPEIVFDALSKKNHLIFIEEKLKPVSDKIRTELSFDIQNKMTPNSLYICVYQNRYGWKNRLRDLGGIRNSPPSVIHNKDSESSNYSDTESEGNRTDFYFTIPYDKYSSIMPCTMRYKKKETSRSYSILKQYAWADVINDAFINKHKLPCNYIYKRAKVSMDINNAKCFISFQAKCKDCNEDLFGWSYKKPENLEPLEVHILTKDTRGEERNHFSKRPLMGSKRLKIGEELATDIPANWRRKNTKDMEFDCISPPNLYTNNVLSKAKQNYTDNLLKIPPKNVLKSLIELKHPSLAGNIHNIECDPLYVHYWTNHQLIIYRDLHKEYCRLSVDATGSLVKKLKRTSLNLISGDIFLYEAVVSQGFGHFPVSQMISERHDTTVISFWLDMWIKSGANPPNEAVSDYSKALLGAMCKSFCSCDLRTYVKKSFLNLNGSTCDISPCFIRIDVSHMIKLFCRLKILNGIRNKRLKELYVRGFRLLLTSTTLEMFKQILKSLMTVILSPTDGYLDESNTTPNSSESCRIFLLSLMKNSTPYDNDNTSYEFEIHDLENGSEEFNENPITIYEQDEVKIFINEVEIESNIDALVEGNRESAYYLPGLMKDLKRYSYDFPLWSGVMIDKYKSPYVTATSSSVENDFNKLKNEVLRFSEKPMTADRFVIRHIQSINEHSKLFRSKQIRFTHDNEKPIHRKASSDGNGNGNSDHNDSDNNVFDYNEDNLNNNDYGDSNEISTNMKEDTITTEKSADNHNRFTLSCKSIFDDIDSDIDYTYDRKDNDLESNVYKESDFNNDSSSFERKGKNPNTNLILPKRKKKSSKYMDPTPEIERILNKSLRSKHHTLLINGNMKTPIKMNKKRYLVSNTCAFDSVCIILAMAYTDSKHYREYMKKSSNELLLFCEELAKHGPSSIIYKKRLSILKTILNNDSGLNDIILINAECNVLYIINFTENLLNNILSATQIIKCSNNSCVVKEIGSPTIIVKL</sequence>
<feature type="compositionally biased region" description="Low complexity" evidence="1">
    <location>
        <begin position="708"/>
        <end position="739"/>
    </location>
</feature>
<evidence type="ECO:0000313" key="3">
    <source>
        <dbReference type="Proteomes" id="UP000478052"/>
    </source>
</evidence>
<feature type="region of interest" description="Disordered" evidence="1">
    <location>
        <begin position="801"/>
        <end position="820"/>
    </location>
</feature>
<dbReference type="OrthoDB" id="10055366at2759"/>
<feature type="non-terminal residue" evidence="2">
    <location>
        <position position="994"/>
    </location>
</feature>
<keyword evidence="3" id="KW-1185">Reference proteome</keyword>
<accession>A0A6G0W170</accession>
<protein>
    <recommendedName>
        <fullName evidence="4">NOF-FB transposable element protein</fullName>
    </recommendedName>
</protein>
<gene>
    <name evidence="2" type="ORF">FWK35_00034361</name>
</gene>
<evidence type="ECO:0000256" key="1">
    <source>
        <dbReference type="SAM" id="MobiDB-lite"/>
    </source>
</evidence>
<proteinExistence type="predicted"/>
<feature type="region of interest" description="Disordered" evidence="1">
    <location>
        <begin position="84"/>
        <end position="107"/>
    </location>
</feature>
<evidence type="ECO:0008006" key="4">
    <source>
        <dbReference type="Google" id="ProtNLM"/>
    </source>
</evidence>
<dbReference type="Proteomes" id="UP000478052">
    <property type="component" value="Unassembled WGS sequence"/>
</dbReference>
<feature type="region of interest" description="Disordered" evidence="1">
    <location>
        <begin position="697"/>
        <end position="745"/>
    </location>
</feature>
<reference evidence="2 3" key="1">
    <citation type="submission" date="2019-08" db="EMBL/GenBank/DDBJ databases">
        <title>Whole genome of Aphis craccivora.</title>
        <authorList>
            <person name="Voronova N.V."/>
            <person name="Shulinski R.S."/>
            <person name="Bandarenka Y.V."/>
            <person name="Zhorov D.G."/>
            <person name="Warner D."/>
        </authorList>
    </citation>
    <scope>NUCLEOTIDE SEQUENCE [LARGE SCALE GENOMIC DNA]</scope>
    <source>
        <strain evidence="2">180601</strain>
        <tissue evidence="2">Whole Body</tissue>
    </source>
</reference>
<comment type="caution">
    <text evidence="2">The sequence shown here is derived from an EMBL/GenBank/DDBJ whole genome shotgun (WGS) entry which is preliminary data.</text>
</comment>
<evidence type="ECO:0000313" key="2">
    <source>
        <dbReference type="EMBL" id="KAF0714424.1"/>
    </source>
</evidence>
<dbReference type="EMBL" id="VUJU01010415">
    <property type="protein sequence ID" value="KAF0714424.1"/>
    <property type="molecule type" value="Genomic_DNA"/>
</dbReference>